<feature type="domain" description="TET-Associated Glycosyltransferase" evidence="1">
    <location>
        <begin position="645"/>
        <end position="766"/>
    </location>
</feature>
<name>A0A836CLD4_9STRA</name>
<proteinExistence type="predicted"/>
<dbReference type="EMBL" id="JAFCMP010000047">
    <property type="protein sequence ID" value="KAG5189578.1"/>
    <property type="molecule type" value="Genomic_DNA"/>
</dbReference>
<reference evidence="3" key="1">
    <citation type="submission" date="2021-02" db="EMBL/GenBank/DDBJ databases">
        <title>First Annotated Genome of the Yellow-green Alga Tribonema minus.</title>
        <authorList>
            <person name="Mahan K.M."/>
        </authorList>
    </citation>
    <scope>NUCLEOTIDE SEQUENCE</scope>
    <source>
        <strain evidence="3">UTEX B ZZ1240</strain>
    </source>
</reference>
<gene>
    <name evidence="3" type="ORF">JKP88DRAFT_176656</name>
</gene>
<feature type="domain" description="GREB1-like circularly permuted SF2 helicase" evidence="2">
    <location>
        <begin position="288"/>
        <end position="348"/>
    </location>
</feature>
<dbReference type="PANTHER" id="PTHR15720:SF14">
    <property type="entry name" value="GREB1-LIKE PROTEIN"/>
    <property type="match status" value="1"/>
</dbReference>
<evidence type="ECO:0000313" key="3">
    <source>
        <dbReference type="EMBL" id="KAG5189578.1"/>
    </source>
</evidence>
<evidence type="ECO:0000259" key="2">
    <source>
        <dbReference type="Pfam" id="PF20692"/>
    </source>
</evidence>
<protein>
    <submittedName>
        <fullName evidence="3">Uncharacterized protein</fullName>
    </submittedName>
</protein>
<dbReference type="AlphaFoldDB" id="A0A836CLD4"/>
<comment type="caution">
    <text evidence="3">The sequence shown here is derived from an EMBL/GenBank/DDBJ whole genome shotgun (WGS) entry which is preliminary data.</text>
</comment>
<dbReference type="PANTHER" id="PTHR15720">
    <property type="entry name" value="GREB1-RELATED"/>
    <property type="match status" value="1"/>
</dbReference>
<sequence>MKLVRVYEDGENRALQAGLRHAVCELGFGLGGGASCSEYRAFSVIADTKSTEIRRDIEEYFRDRFNVSSDSGEGGCRTLHQLLENRQQSIIEGATPNQRTAQAELCYGDLENVPCIIIVCNKARMGDTFPDIMSTFDLRLRTSGVLSSFIQELGRLCRYPKLGERVQGADLAAQFKEARSVVLTAQGGRIVGMVDTDWERQRILGTIPKSEQERVTYTLLQHKLPYALISVKIFSCVSAAVSARETTVAREPEQQWGTSPARERFLIAEFLRMPGGLDVYTAQHTRKTLAVRQLHEYQNFRATSSHYDHNRHSSSGCARDPLRLMLSAECQIGKTGAYLRYIQLLRDRLESNSRGITLPIVDIASTLAVPQMWLLPSWESLQKFPALSTSYSRLCIGKYTMDVATRRLAHLKRLVVEHTDAGSAWLDAYTEWLLSAQGECIVTRVGQAMISTLRNSDIRCPLVVDAAGCSDIRQGHQQDLVKVLDWDGRLDQEDGGSYWPGNGAAASEVLRLSSYIGALFRKVNAGNMLEVLQDHAWCAQPEQRPVQSGTQPGVEALKMHPFAAVARSIRAVTAAPTTEMGAPLPVSDSNDDVLKQPVCARWVFTPSYNRATPGPRQALLDRRAAYGPAGLPPPPHGGVSKLLVQVLVVRREQFDAYVKHFGSTYFVIGMPSSMPAEVCDFINSMSAFTLYDSNTDTEALQAATGGPGYSRLFIQLLAYAAGLRHVWLMDDNIQYCSEIDLFSLAGKPGQRQLQSTSFQHVMDELELLLTGAGSTTVQTPSAAGATTDVAISALAQKASPEVTKACPPPPYMLRPGPAPARHDVCGPVTTVEQLSGYHGQYGIIGFQRDTKQMRKLTTPFAVTHSVYSFFLLNIEATVKRGAFFPVKTHAEDIEFNFLLDEKGLVACKSRRFFHTKKNLQPLRRASVQPPQPVVQPLAVGPHLLPLCGADLAVLRNLMGYAAEPLQLLPMLQHVAEDKLRQLGGPNRTSGMVVYDTRDLLGRVEHANIRTCYVVCCLPGLAMPT</sequence>
<dbReference type="Pfam" id="PF20691">
    <property type="entry name" value="TAGT"/>
    <property type="match status" value="1"/>
</dbReference>
<evidence type="ECO:0000313" key="4">
    <source>
        <dbReference type="Proteomes" id="UP000664859"/>
    </source>
</evidence>
<dbReference type="InterPro" id="IPR048657">
    <property type="entry name" value="GREB1-like_cpSF2"/>
</dbReference>
<accession>A0A836CLD4</accession>
<keyword evidence="4" id="KW-1185">Reference proteome</keyword>
<dbReference type="Pfam" id="PF20692">
    <property type="entry name" value="cpSF2-GREB1"/>
    <property type="match status" value="2"/>
</dbReference>
<dbReference type="OrthoDB" id="206748at2759"/>
<feature type="domain" description="GREB1-like circularly permuted SF2 helicase" evidence="2">
    <location>
        <begin position="1"/>
        <end position="167"/>
    </location>
</feature>
<organism evidence="3 4">
    <name type="scientific">Tribonema minus</name>
    <dbReference type="NCBI Taxonomy" id="303371"/>
    <lineage>
        <taxon>Eukaryota</taxon>
        <taxon>Sar</taxon>
        <taxon>Stramenopiles</taxon>
        <taxon>Ochrophyta</taxon>
        <taxon>PX clade</taxon>
        <taxon>Xanthophyceae</taxon>
        <taxon>Tribonematales</taxon>
        <taxon>Tribonemataceae</taxon>
        <taxon>Tribonema</taxon>
    </lineage>
</organism>
<dbReference type="Proteomes" id="UP000664859">
    <property type="component" value="Unassembled WGS sequence"/>
</dbReference>
<dbReference type="InterPro" id="IPR049100">
    <property type="entry name" value="TAGT"/>
</dbReference>
<dbReference type="InterPro" id="IPR028422">
    <property type="entry name" value="GREB1"/>
</dbReference>
<evidence type="ECO:0000259" key="1">
    <source>
        <dbReference type="Pfam" id="PF20691"/>
    </source>
</evidence>